<comment type="caution">
    <text evidence="2">The sequence shown here is derived from an EMBL/GenBank/DDBJ whole genome shotgun (WGS) entry which is preliminary data.</text>
</comment>
<proteinExistence type="predicted"/>
<dbReference type="Pfam" id="PF00656">
    <property type="entry name" value="Peptidase_C14"/>
    <property type="match status" value="1"/>
</dbReference>
<evidence type="ECO:0000313" key="3">
    <source>
        <dbReference type="Proteomes" id="UP000236000"/>
    </source>
</evidence>
<dbReference type="EMBL" id="PJKA01000006">
    <property type="protein sequence ID" value="PNC18824.1"/>
    <property type="molecule type" value="Genomic_DNA"/>
</dbReference>
<dbReference type="GO" id="GO:0006508">
    <property type="term" value="P:proteolysis"/>
    <property type="evidence" value="ECO:0007669"/>
    <property type="project" value="InterPro"/>
</dbReference>
<protein>
    <submittedName>
        <fullName evidence="2">Peptidase C14</fullName>
    </submittedName>
</protein>
<dbReference type="InterPro" id="IPR029030">
    <property type="entry name" value="Caspase-like_dom_sf"/>
</dbReference>
<dbReference type="InterPro" id="IPR011600">
    <property type="entry name" value="Pept_C14_caspase"/>
</dbReference>
<dbReference type="OrthoDB" id="9812126at2"/>
<dbReference type="SUPFAM" id="SSF52129">
    <property type="entry name" value="Caspase-like"/>
    <property type="match status" value="1"/>
</dbReference>
<evidence type="ECO:0000313" key="2">
    <source>
        <dbReference type="EMBL" id="PNC18824.1"/>
    </source>
</evidence>
<dbReference type="Proteomes" id="UP000236000">
    <property type="component" value="Unassembled WGS sequence"/>
</dbReference>
<name>A0A2N8HEW7_9BACT</name>
<dbReference type="InterPro" id="IPR052039">
    <property type="entry name" value="Caspase-related_regulators"/>
</dbReference>
<evidence type="ECO:0000259" key="1">
    <source>
        <dbReference type="Pfam" id="PF00656"/>
    </source>
</evidence>
<dbReference type="Gene3D" id="3.40.50.1460">
    <property type="match status" value="1"/>
</dbReference>
<dbReference type="PANTHER" id="PTHR22576">
    <property type="entry name" value="MUCOSA ASSOCIATED LYMPHOID TISSUE LYMPHOMA TRANSLOCATION PROTEIN 1/PARACASPASE"/>
    <property type="match status" value="1"/>
</dbReference>
<sequence length="326" mass="36318">MRKALIIGNNDYHSSPLSCCVNDAHSLDEQLRRNADGSPNFNSKILTNVNYDDLLYHISELFKGNGDIALLYFSGHGMLTETGAEIIPIDFNIRHCGISMEKILKYVNSSYFKNRIVIFDCCYSGNMGDSSQQCSCSNASNISSLQSGVTILTACSTQEYSYETGSHGIFTNLLLEALRGGAANLRGEITPGAIYSFIDQSLGAWDQRPIFKTNVNSFCSVKRVAPPVSLDIIRKLPEYFPSIENQFPLDPSYEFTNSPDYCHATTEPYANPKHVSVFRDLQQLESVGLIKPISEEHMYFAAMNSKSCGLTALGIHYWFLAKKNLF</sequence>
<dbReference type="PANTHER" id="PTHR22576:SF37">
    <property type="entry name" value="MUCOSA-ASSOCIATED LYMPHOID TISSUE LYMPHOMA TRANSLOCATION PROTEIN 1"/>
    <property type="match status" value="1"/>
</dbReference>
<dbReference type="GO" id="GO:0004197">
    <property type="term" value="F:cysteine-type endopeptidase activity"/>
    <property type="evidence" value="ECO:0007669"/>
    <property type="project" value="InterPro"/>
</dbReference>
<reference evidence="2 3" key="1">
    <citation type="journal article" date="2017" name="BMC Genomics">
        <title>Genome sequencing of 39 Akkermansia muciniphila isolates reveals its population structure, genomic and functional diverisity, and global distribution in mammalian gut microbiotas.</title>
        <authorList>
            <person name="Guo X."/>
            <person name="Li S."/>
            <person name="Zhang J."/>
            <person name="Wu F."/>
            <person name="Li X."/>
            <person name="Wu D."/>
            <person name="Zhang M."/>
            <person name="Ou Z."/>
            <person name="Jie Z."/>
            <person name="Yan Q."/>
            <person name="Li P."/>
            <person name="Yi J."/>
            <person name="Peng Y."/>
        </authorList>
    </citation>
    <scope>NUCLEOTIDE SEQUENCE [LARGE SCALE GENOMIC DNA]</scope>
    <source>
        <strain evidence="2 3">GP24</strain>
    </source>
</reference>
<dbReference type="AlphaFoldDB" id="A0A2N8HEW7"/>
<feature type="domain" description="Peptidase C14 caspase" evidence="1">
    <location>
        <begin position="1"/>
        <end position="184"/>
    </location>
</feature>
<gene>
    <name evidence="2" type="ORF">CXU22_03240</name>
</gene>
<organism evidence="2 3">
    <name type="scientific">Akkermansia muciniphila</name>
    <dbReference type="NCBI Taxonomy" id="239935"/>
    <lineage>
        <taxon>Bacteria</taxon>
        <taxon>Pseudomonadati</taxon>
        <taxon>Verrucomicrobiota</taxon>
        <taxon>Verrucomicrobiia</taxon>
        <taxon>Verrucomicrobiales</taxon>
        <taxon>Akkermansiaceae</taxon>
        <taxon>Akkermansia</taxon>
    </lineage>
</organism>
<dbReference type="RefSeq" id="WP_102712507.1">
    <property type="nucleotide sequence ID" value="NZ_PJKA01000006.1"/>
</dbReference>
<accession>A0A2N8HEW7</accession>